<dbReference type="FunFam" id="3.40.50.920:FF:000003">
    <property type="entry name" value="Transketolase"/>
    <property type="match status" value="1"/>
</dbReference>
<protein>
    <recommendedName>
        <fullName evidence="4 10">Transketolase</fullName>
        <ecNumber evidence="3 10">2.2.1.1</ecNumber>
    </recommendedName>
</protein>
<dbReference type="PANTHER" id="PTHR43522">
    <property type="entry name" value="TRANSKETOLASE"/>
    <property type="match status" value="1"/>
</dbReference>
<dbReference type="AlphaFoldDB" id="A0A3A3H401"/>
<dbReference type="SMART" id="SM00861">
    <property type="entry name" value="Transket_pyr"/>
    <property type="match status" value="1"/>
</dbReference>
<dbReference type="CDD" id="cd07033">
    <property type="entry name" value="TPP_PYR_DXS_TK_like"/>
    <property type="match status" value="1"/>
</dbReference>
<dbReference type="Proteomes" id="UP000266177">
    <property type="component" value="Unassembled WGS sequence"/>
</dbReference>
<dbReference type="PROSITE" id="PS00801">
    <property type="entry name" value="TRANSKETOLASE_1"/>
    <property type="match status" value="1"/>
</dbReference>
<evidence type="ECO:0000313" key="19">
    <source>
        <dbReference type="EMBL" id="RJG26222.1"/>
    </source>
</evidence>
<feature type="binding site" evidence="12">
    <location>
        <position position="494"/>
    </location>
    <ligand>
        <name>substrate</name>
    </ligand>
</feature>
<dbReference type="GO" id="GO:0005829">
    <property type="term" value="C:cytosol"/>
    <property type="evidence" value="ECO:0007669"/>
    <property type="project" value="TreeGrafter"/>
</dbReference>
<evidence type="ECO:0000256" key="12">
    <source>
        <dbReference type="PIRSR" id="PIRSR605478-2"/>
    </source>
</evidence>
<comment type="similarity">
    <text evidence="1 16">Belongs to the transketolase family.</text>
</comment>
<feature type="binding site" evidence="13">
    <location>
        <position position="178"/>
    </location>
    <ligand>
        <name>thiamine diphosphate</name>
        <dbReference type="ChEBI" id="CHEBI:58937"/>
    </ligand>
</feature>
<accession>A0A3A3H401</accession>
<dbReference type="Pfam" id="PF02779">
    <property type="entry name" value="Transket_pyr"/>
    <property type="match status" value="1"/>
</dbReference>
<evidence type="ECO:0000256" key="4">
    <source>
        <dbReference type="ARBA" id="ARBA00016662"/>
    </source>
</evidence>
<feature type="active site" description="Proton donor" evidence="11">
    <location>
        <position position="432"/>
    </location>
</feature>
<evidence type="ECO:0000313" key="20">
    <source>
        <dbReference type="Proteomes" id="UP000266177"/>
    </source>
</evidence>
<comment type="cofactor">
    <cofactor evidence="14">
        <name>Mg(2+)</name>
        <dbReference type="ChEBI" id="CHEBI:18420"/>
    </cofactor>
    <text evidence="14">Binds 1 Mg(2+) ion per subunit. Can also utilize other divalent metal cations, such as Ca(2+), Mn(2+) and Co(2+).</text>
</comment>
<dbReference type="Pfam" id="PF22613">
    <property type="entry name" value="Transketolase_C_1"/>
    <property type="match status" value="1"/>
</dbReference>
<keyword evidence="5 16" id="KW-0808">Transferase</keyword>
<evidence type="ECO:0000259" key="18">
    <source>
        <dbReference type="SMART" id="SM00861"/>
    </source>
</evidence>
<feature type="binding site" evidence="13">
    <location>
        <position position="88"/>
    </location>
    <ligand>
        <name>thiamine diphosphate</name>
        <dbReference type="ChEBI" id="CHEBI:58937"/>
    </ligand>
</feature>
<dbReference type="EMBL" id="QYZD01000002">
    <property type="protein sequence ID" value="RJG26222.1"/>
    <property type="molecule type" value="Genomic_DNA"/>
</dbReference>
<dbReference type="InterPro" id="IPR005475">
    <property type="entry name" value="Transketolase-like_Pyr-bd"/>
</dbReference>
<evidence type="ECO:0000256" key="16">
    <source>
        <dbReference type="RuleBase" id="RU004996"/>
    </source>
</evidence>
<dbReference type="InterPro" id="IPR049557">
    <property type="entry name" value="Transketolase_CS"/>
</dbReference>
<evidence type="ECO:0000256" key="8">
    <source>
        <dbReference type="ARBA" id="ARBA00023052"/>
    </source>
</evidence>
<feature type="binding site" evidence="12">
    <location>
        <position position="283"/>
    </location>
    <ligand>
        <name>substrate</name>
    </ligand>
</feature>
<name>A0A3A3H401_PANTH</name>
<feature type="binding site" evidence="12">
    <location>
        <position position="48"/>
    </location>
    <ligand>
        <name>substrate</name>
    </ligand>
</feature>
<evidence type="ECO:0000256" key="1">
    <source>
        <dbReference type="ARBA" id="ARBA00007131"/>
    </source>
</evidence>
<feature type="binding site" evidence="12">
    <location>
        <position position="405"/>
    </location>
    <ligand>
        <name>substrate</name>
    </ligand>
</feature>
<keyword evidence="16" id="KW-0106">Calcium</keyword>
<evidence type="ECO:0000256" key="14">
    <source>
        <dbReference type="PIRSR" id="PIRSR605478-4"/>
    </source>
</evidence>
<feature type="binding site" evidence="13">
    <location>
        <position position="458"/>
    </location>
    <ligand>
        <name>thiamine diphosphate</name>
        <dbReference type="ChEBI" id="CHEBI:58937"/>
    </ligand>
</feature>
<dbReference type="SUPFAM" id="SSF52518">
    <property type="entry name" value="Thiamin diphosphate-binding fold (THDP-binding)"/>
    <property type="match status" value="2"/>
</dbReference>
<feature type="region of interest" description="Disordered" evidence="17">
    <location>
        <begin position="1"/>
        <end position="20"/>
    </location>
</feature>
<dbReference type="Gene3D" id="3.40.50.920">
    <property type="match status" value="1"/>
</dbReference>
<feature type="binding site" evidence="14">
    <location>
        <position position="177"/>
    </location>
    <ligand>
        <name>Mg(2+)</name>
        <dbReference type="ChEBI" id="CHEBI:18420"/>
    </ligand>
</feature>
<keyword evidence="7 14" id="KW-0460">Magnesium</keyword>
<feature type="site" description="Important for catalytic activity" evidence="15">
    <location>
        <position position="283"/>
    </location>
</feature>
<dbReference type="CDD" id="cd02012">
    <property type="entry name" value="TPP_TK"/>
    <property type="match status" value="1"/>
</dbReference>
<feature type="binding site" evidence="14">
    <location>
        <position position="207"/>
    </location>
    <ligand>
        <name>Mg(2+)</name>
        <dbReference type="ChEBI" id="CHEBI:18420"/>
    </ligand>
</feature>
<dbReference type="Pfam" id="PF00456">
    <property type="entry name" value="Transketolase_N"/>
    <property type="match status" value="1"/>
</dbReference>
<evidence type="ECO:0000256" key="11">
    <source>
        <dbReference type="PIRSR" id="PIRSR605478-1"/>
    </source>
</evidence>
<gene>
    <name evidence="19" type="primary">tkt</name>
    <name evidence="19" type="ORF">DQX05_04870</name>
</gene>
<feature type="site" description="Important for catalytic activity" evidence="15">
    <location>
        <position position="48"/>
    </location>
</feature>
<dbReference type="InterPro" id="IPR055152">
    <property type="entry name" value="Transketolase-like_C_2"/>
</dbReference>
<comment type="catalytic activity">
    <reaction evidence="9 16">
        <text>D-sedoheptulose 7-phosphate + D-glyceraldehyde 3-phosphate = aldehydo-D-ribose 5-phosphate + D-xylulose 5-phosphate</text>
        <dbReference type="Rhea" id="RHEA:10508"/>
        <dbReference type="ChEBI" id="CHEBI:57483"/>
        <dbReference type="ChEBI" id="CHEBI:57737"/>
        <dbReference type="ChEBI" id="CHEBI:58273"/>
        <dbReference type="ChEBI" id="CHEBI:59776"/>
        <dbReference type="EC" id="2.2.1.1"/>
    </reaction>
</comment>
<feature type="binding site" evidence="12">
    <location>
        <position position="482"/>
    </location>
    <ligand>
        <name>substrate</name>
    </ligand>
</feature>
<feature type="binding site" evidence="12">
    <location>
        <position position="490"/>
    </location>
    <ligand>
        <name>substrate</name>
    </ligand>
</feature>
<dbReference type="NCBIfam" id="TIGR00232">
    <property type="entry name" value="tktlase_bact"/>
    <property type="match status" value="1"/>
</dbReference>
<feature type="binding site" evidence="12">
    <location>
        <position position="541"/>
    </location>
    <ligand>
        <name>substrate</name>
    </ligand>
</feature>
<evidence type="ECO:0000256" key="5">
    <source>
        <dbReference type="ARBA" id="ARBA00022679"/>
    </source>
</evidence>
<feature type="binding site" evidence="13">
    <location>
        <begin position="136"/>
        <end position="138"/>
    </location>
    <ligand>
        <name>thiamine diphosphate</name>
        <dbReference type="ChEBI" id="CHEBI:58937"/>
    </ligand>
</feature>
<evidence type="ECO:0000256" key="10">
    <source>
        <dbReference type="NCBIfam" id="TIGR00232"/>
    </source>
</evidence>
<comment type="subunit">
    <text evidence="2 16">Homodimer.</text>
</comment>
<dbReference type="OrthoDB" id="8732661at2"/>
<dbReference type="PROSITE" id="PS00802">
    <property type="entry name" value="TRANSKETOLASE_2"/>
    <property type="match status" value="1"/>
</dbReference>
<organism evidence="19 20">
    <name type="scientific">Paenibacillus thiaminolyticus</name>
    <name type="common">Bacillus thiaminolyticus</name>
    <dbReference type="NCBI Taxonomy" id="49283"/>
    <lineage>
        <taxon>Bacteria</taxon>
        <taxon>Bacillati</taxon>
        <taxon>Bacillota</taxon>
        <taxon>Bacilli</taxon>
        <taxon>Bacillales</taxon>
        <taxon>Paenibacillaceae</taxon>
        <taxon>Paenibacillus</taxon>
    </lineage>
</organism>
<keyword evidence="6 14" id="KW-0479">Metal-binding</keyword>
<dbReference type="InterPro" id="IPR009014">
    <property type="entry name" value="Transketo_C/PFOR_II"/>
</dbReference>
<evidence type="ECO:0000256" key="17">
    <source>
        <dbReference type="SAM" id="MobiDB-lite"/>
    </source>
</evidence>
<feature type="binding site" evidence="14">
    <location>
        <position position="209"/>
    </location>
    <ligand>
        <name>Mg(2+)</name>
        <dbReference type="ChEBI" id="CHEBI:18420"/>
    </ligand>
</feature>
<sequence>MRPRDSQRSQTGKEEERVRQRGIDIDERCVNTIRTLSLDAIEKAGSGHPGMPMGAAPMAYALWSRFMSVSPANPGWWNRDRFILSAGHGSMLLYSILHLFGYDLSLEELRQFRQWGSRTPGHPEYGYTPGVEATTGPLGQGIAMAVGMAMAERHLAAVYNRDGFPVIDHDTYSICGDGDLMEGVAAEAASLAGHLKLGRLIVMYDSNDISLDGELSKSFTEDVAGRFRACGWQVIRVDGGNDLEAIAQALAEARANAEQPTLIEVKTVIGYGSPNKGGKSDAHGAPLGPDEVRLVKQQYDWPSDAEFYIPEEVKAHFLELQMKGERAERQWSELFAQYANAYPALAAQLQLAMDGGLPPGWDSMVPVYRAGEDKLATRASGSETLQALASRVPQLLGGSADLASSNKTLLQGEADFSPADYSGRNIWFGVREFAMGAALNGMALHGGVKVFGATFFVFSDYLRPAIRLSALMKLPVVYVFTHDSIAVGEDGPTHEPIEHLASLRAMPNLSVYRPADGNETAAAWKLALSSKDRPSVLVLTRQELPTVVDQATADEGVRRGAYIVAQAAGEPPHGLLLASGSEVSLALDARKALAARGLHVVVVSMPSWDRFEQQPDDYKETVLPAKVTVRLAIEMGSSLGWSYYTGPEGSVLAIDRFGASAPAGRLLQEYGFTVDNVVSEFERLLPKNVPDL</sequence>
<dbReference type="InterPro" id="IPR020826">
    <property type="entry name" value="Transketolase_BS"/>
</dbReference>
<dbReference type="EC" id="2.2.1.1" evidence="3 10"/>
<evidence type="ECO:0000256" key="15">
    <source>
        <dbReference type="PIRSR" id="PIRSR605478-5"/>
    </source>
</evidence>
<dbReference type="FunFam" id="3.40.50.970:FF:000004">
    <property type="entry name" value="Transketolase"/>
    <property type="match status" value="1"/>
</dbReference>
<evidence type="ECO:0000256" key="13">
    <source>
        <dbReference type="PIRSR" id="PIRSR605478-3"/>
    </source>
</evidence>
<reference evidence="19 20" key="1">
    <citation type="submission" date="2018-09" db="EMBL/GenBank/DDBJ databases">
        <title>Paenibacillus SK2017-BO5.</title>
        <authorList>
            <person name="Piskunova J.V."/>
            <person name="Dubiley S.A."/>
            <person name="Severinov K.V."/>
        </authorList>
    </citation>
    <scope>NUCLEOTIDE SEQUENCE [LARGE SCALE GENOMIC DNA]</scope>
    <source>
        <strain evidence="19 20">BO5</strain>
    </source>
</reference>
<dbReference type="SUPFAM" id="SSF52922">
    <property type="entry name" value="TK C-terminal domain-like"/>
    <property type="match status" value="1"/>
</dbReference>
<dbReference type="InterPro" id="IPR005474">
    <property type="entry name" value="Transketolase_N"/>
</dbReference>
<evidence type="ECO:0000256" key="3">
    <source>
        <dbReference type="ARBA" id="ARBA00013152"/>
    </source>
</evidence>
<feature type="domain" description="Transketolase-like pyrimidine-binding" evidence="18">
    <location>
        <begin position="375"/>
        <end position="546"/>
    </location>
</feature>
<dbReference type="GO" id="GO:0006098">
    <property type="term" value="P:pentose-phosphate shunt"/>
    <property type="evidence" value="ECO:0007669"/>
    <property type="project" value="TreeGrafter"/>
</dbReference>
<dbReference type="GO" id="GO:0004802">
    <property type="term" value="F:transketolase activity"/>
    <property type="evidence" value="ECO:0007669"/>
    <property type="project" value="UniProtKB-UniRule"/>
</dbReference>
<dbReference type="InterPro" id="IPR005478">
    <property type="entry name" value="Transketolase_bac-like"/>
</dbReference>
<evidence type="ECO:0000256" key="9">
    <source>
        <dbReference type="ARBA" id="ARBA00049473"/>
    </source>
</evidence>
<feature type="binding site" evidence="12">
    <location>
        <position position="378"/>
    </location>
    <ligand>
        <name>substrate</name>
    </ligand>
</feature>
<comment type="cofactor">
    <cofactor evidence="16">
        <name>Mg(2+)</name>
        <dbReference type="ChEBI" id="CHEBI:18420"/>
    </cofactor>
    <cofactor evidence="16">
        <name>Ca(2+)</name>
        <dbReference type="ChEBI" id="CHEBI:29108"/>
    </cofactor>
    <cofactor evidence="16">
        <name>Mn(2+)</name>
        <dbReference type="ChEBI" id="CHEBI:29035"/>
    </cofactor>
    <cofactor evidence="16">
        <name>Co(2+)</name>
        <dbReference type="ChEBI" id="CHEBI:48828"/>
    </cofactor>
    <text evidence="16">Binds 1 Mg(2+) ion per subunit. Can also utilize other divalent metal cations, such as Ca(2+), Mn(2+) and Co(2+).</text>
</comment>
<comment type="function">
    <text evidence="16">Catalyzes the transfer of a two-carbon ketol group from a ketose donor to an aldose acceptor, via a covalent intermediate with the cofactor thiamine pyrophosphate.</text>
</comment>
<evidence type="ECO:0000256" key="6">
    <source>
        <dbReference type="ARBA" id="ARBA00022723"/>
    </source>
</evidence>
<dbReference type="InterPro" id="IPR029061">
    <property type="entry name" value="THDP-binding"/>
</dbReference>
<dbReference type="InterPro" id="IPR033247">
    <property type="entry name" value="Transketolase_fam"/>
</dbReference>
<comment type="cofactor">
    <cofactor evidence="13">
        <name>thiamine diphosphate</name>
        <dbReference type="ChEBI" id="CHEBI:58937"/>
    </cofactor>
    <text evidence="13">Binds 1 thiamine pyrophosphate per subunit. During the reaction, the substrate forms a covalent intermediate with the cofactor.</text>
</comment>
<evidence type="ECO:0000256" key="7">
    <source>
        <dbReference type="ARBA" id="ARBA00022842"/>
    </source>
</evidence>
<feature type="binding site" evidence="13">
    <location>
        <position position="283"/>
    </location>
    <ligand>
        <name>thiamine diphosphate</name>
        <dbReference type="ChEBI" id="CHEBI:58937"/>
    </ligand>
</feature>
<keyword evidence="8 13" id="KW-0786">Thiamine pyrophosphate</keyword>
<dbReference type="PANTHER" id="PTHR43522:SF2">
    <property type="entry name" value="TRANSKETOLASE 1-RELATED"/>
    <property type="match status" value="1"/>
</dbReference>
<dbReference type="Gene3D" id="3.40.50.970">
    <property type="match status" value="2"/>
</dbReference>
<comment type="caution">
    <text evidence="19">The sequence shown here is derived from an EMBL/GenBank/DDBJ whole genome shotgun (WGS) entry which is preliminary data.</text>
</comment>
<evidence type="ECO:0000256" key="2">
    <source>
        <dbReference type="ARBA" id="ARBA00011738"/>
    </source>
</evidence>
<dbReference type="FunFam" id="3.40.50.970:FF:000003">
    <property type="entry name" value="Transketolase"/>
    <property type="match status" value="1"/>
</dbReference>
<feature type="binding site" evidence="13">
    <location>
        <position position="207"/>
    </location>
    <ligand>
        <name>thiamine diphosphate</name>
        <dbReference type="ChEBI" id="CHEBI:58937"/>
    </ligand>
</feature>
<dbReference type="GO" id="GO:0046872">
    <property type="term" value="F:metal ion binding"/>
    <property type="evidence" value="ECO:0007669"/>
    <property type="project" value="UniProtKB-KW"/>
</dbReference>
<proteinExistence type="inferred from homology"/>